<proteinExistence type="predicted"/>
<evidence type="ECO:0000313" key="3">
    <source>
        <dbReference type="Proteomes" id="UP000001542"/>
    </source>
</evidence>
<reference evidence="2" key="1">
    <citation type="submission" date="2006-10" db="EMBL/GenBank/DDBJ databases">
        <authorList>
            <person name="Amadeo P."/>
            <person name="Zhao Q."/>
            <person name="Wortman J."/>
            <person name="Fraser-Liggett C."/>
            <person name="Carlton J."/>
        </authorList>
    </citation>
    <scope>NUCLEOTIDE SEQUENCE</scope>
    <source>
        <strain evidence="2">G3</strain>
    </source>
</reference>
<dbReference type="InterPro" id="IPR053827">
    <property type="entry name" value="Gp10_C"/>
</dbReference>
<dbReference type="EMBL" id="DS113241">
    <property type="protein sequence ID" value="EAY16551.1"/>
    <property type="molecule type" value="Genomic_DNA"/>
</dbReference>
<dbReference type="Pfam" id="PF21939">
    <property type="entry name" value="Gp10_C"/>
    <property type="match status" value="1"/>
</dbReference>
<gene>
    <name evidence="2" type="ORF">TVAG_348620</name>
</gene>
<dbReference type="InParanoid" id="A2DT02"/>
<dbReference type="VEuPathDB" id="TrichDB:TVAG_348620"/>
<dbReference type="VEuPathDB" id="TrichDB:TVAGG3_0904790"/>
<dbReference type="Proteomes" id="UP000001542">
    <property type="component" value="Unassembled WGS sequence"/>
</dbReference>
<evidence type="ECO:0000259" key="1">
    <source>
        <dbReference type="Pfam" id="PF21939"/>
    </source>
</evidence>
<name>A2DT02_TRIV3</name>
<dbReference type="AlphaFoldDB" id="A2DT02"/>
<evidence type="ECO:0000313" key="2">
    <source>
        <dbReference type="EMBL" id="EAY16551.1"/>
    </source>
</evidence>
<keyword evidence="3" id="KW-1185">Reference proteome</keyword>
<sequence length="390" mass="44155">MSNETASMREIQHNRQLIIQALNKNTTNFSNYSKISESLKEGNLKLTLNPMTDEFLFQDNKNHTVCVNPTKGTLNEKPIKELLLKADIDNKADKEYVIEKVQEEHDRADATYATKEDVEKKADKTYVNDELALVASALDKKADKEYVDEKDNEIIERVEWYDERTTKILKTKADTGWVSGCLDLKADKNHTHTSFTTFTADDITLNTTLPSKAPTIPPATSLVDTLISNDNSIIHLRQELNVLKQILPNLIYPVGSIYTSMNSTRPEVVLGFGTWTQIVDRFLYCANSSKETGGSKTISGENLPAHSHYIDLSTSQAGWHKHRYWDWSAMIKGKGYDVKDNVKFAIDCYSSNTEGGGNHIHRVSGYTQTTGQSKDYMPPYMTVYAWYRNA</sequence>
<accession>A2DT02</accession>
<dbReference type="PANTHER" id="PTHR19051:SF32">
    <property type="entry name" value="KERATIN-ASSOCIATED PROTEIN 13-3"/>
    <property type="match status" value="1"/>
</dbReference>
<organism evidence="2 3">
    <name type="scientific">Trichomonas vaginalis (strain ATCC PRA-98 / G3)</name>
    <dbReference type="NCBI Taxonomy" id="412133"/>
    <lineage>
        <taxon>Eukaryota</taxon>
        <taxon>Metamonada</taxon>
        <taxon>Parabasalia</taxon>
        <taxon>Trichomonadida</taxon>
        <taxon>Trichomonadidae</taxon>
        <taxon>Trichomonas</taxon>
    </lineage>
</organism>
<dbReference type="PANTHER" id="PTHR19051">
    <property type="entry name" value="KERATIN-ASSOCIATED PROTEIN"/>
    <property type="match status" value="1"/>
</dbReference>
<reference evidence="2" key="2">
    <citation type="journal article" date="2007" name="Science">
        <title>Draft genome sequence of the sexually transmitted pathogen Trichomonas vaginalis.</title>
        <authorList>
            <person name="Carlton J.M."/>
            <person name="Hirt R.P."/>
            <person name="Silva J.C."/>
            <person name="Delcher A.L."/>
            <person name="Schatz M."/>
            <person name="Zhao Q."/>
            <person name="Wortman J.R."/>
            <person name="Bidwell S.L."/>
            <person name="Alsmark U.C.M."/>
            <person name="Besteiro S."/>
            <person name="Sicheritz-Ponten T."/>
            <person name="Noel C.J."/>
            <person name="Dacks J.B."/>
            <person name="Foster P.G."/>
            <person name="Simillion C."/>
            <person name="Van de Peer Y."/>
            <person name="Miranda-Saavedra D."/>
            <person name="Barton G.J."/>
            <person name="Westrop G.D."/>
            <person name="Mueller S."/>
            <person name="Dessi D."/>
            <person name="Fiori P.L."/>
            <person name="Ren Q."/>
            <person name="Paulsen I."/>
            <person name="Zhang H."/>
            <person name="Bastida-Corcuera F.D."/>
            <person name="Simoes-Barbosa A."/>
            <person name="Brown M.T."/>
            <person name="Hayes R.D."/>
            <person name="Mukherjee M."/>
            <person name="Okumura C.Y."/>
            <person name="Schneider R."/>
            <person name="Smith A.J."/>
            <person name="Vanacova S."/>
            <person name="Villalvazo M."/>
            <person name="Haas B.J."/>
            <person name="Pertea M."/>
            <person name="Feldblyum T.V."/>
            <person name="Utterback T.R."/>
            <person name="Shu C.L."/>
            <person name="Osoegawa K."/>
            <person name="de Jong P.J."/>
            <person name="Hrdy I."/>
            <person name="Horvathova L."/>
            <person name="Zubacova Z."/>
            <person name="Dolezal P."/>
            <person name="Malik S.B."/>
            <person name="Logsdon J.M. Jr."/>
            <person name="Henze K."/>
            <person name="Gupta A."/>
            <person name="Wang C.C."/>
            <person name="Dunne R.L."/>
            <person name="Upcroft J.A."/>
            <person name="Upcroft P."/>
            <person name="White O."/>
            <person name="Salzberg S.L."/>
            <person name="Tang P."/>
            <person name="Chiu C.-H."/>
            <person name="Lee Y.-S."/>
            <person name="Embley T.M."/>
            <person name="Coombs G.H."/>
            <person name="Mottram J.C."/>
            <person name="Tachezy J."/>
            <person name="Fraser-Liggett C.M."/>
            <person name="Johnson P.J."/>
        </authorList>
    </citation>
    <scope>NUCLEOTIDE SEQUENCE [LARGE SCALE GENOMIC DNA]</scope>
    <source>
        <strain evidence="2">G3</strain>
    </source>
</reference>
<feature type="domain" description="Baseplate structural protein Gp10 C-terminal" evidence="1">
    <location>
        <begin position="249"/>
        <end position="388"/>
    </location>
</feature>
<protein>
    <recommendedName>
        <fullName evidence="1">Baseplate structural protein Gp10 C-terminal domain-containing protein</fullName>
    </recommendedName>
</protein>